<feature type="compositionally biased region" description="Polar residues" evidence="1">
    <location>
        <begin position="292"/>
        <end position="302"/>
    </location>
</feature>
<dbReference type="STRING" id="38772.ENSGAGP00000010273"/>
<dbReference type="PANTHER" id="PTHR17117">
    <property type="entry name" value="NADH-UBIQUINONE OXIDOREDUCTASE"/>
    <property type="match status" value="1"/>
</dbReference>
<accession>A0A452H6F1</accession>
<dbReference type="InterPro" id="IPR026193">
    <property type="entry name" value="NDUFV3"/>
</dbReference>
<dbReference type="PANTHER" id="PTHR17117:SF3">
    <property type="entry name" value="NADH DEHYDROGENASE [UBIQUINONE] FLAVOPROTEIN 3, MITOCHONDRIAL"/>
    <property type="match status" value="1"/>
</dbReference>
<sequence>MGRGEGLAPVAVGGADGTLPAGEGGSAPRPRPRQGTRRTRSPRGGDRCCWCRVSPRRWGAGSGDTDMAASALLGCGRAVTRKTLQLEAWGLRSLSPSLSLCTKSEGSKKSQEKNVVAPQESTKLLATKTTVEFPKKLFPSSHPPSANKVETKTITSTSNDEALKLTDEEVRKFLSRKTLVAFPERVTLSSLEGKASITTREGLSKKLAEEESSSSSESDSSSDSDEEDSASGISTKTRVEFPRRDPFFFENGTVKVMTLAEESLSQKGDEEYIPKKKPRPEIEVPHIKQMESGKTATANSKILKSETRESSVKQSPKGTDLQKSISKTQAKESQKPTAVRLKESRRLAEPPIGAQPAAAQLKVPPGPQQEVEQKLTLRWEETKTREVQETEIKEKVSPKLQEEFLKETPFMVNTATEEEIIQEAGAQTEEQGTTQETKTAAASAQEEFDNSTYKNLQHH</sequence>
<dbReference type="Ensembl" id="ENSGAGT00000011797.1">
    <property type="protein sequence ID" value="ENSGAGP00000010273.1"/>
    <property type="gene ID" value="ENSGAGG00000008048.1"/>
</dbReference>
<evidence type="ECO:0000313" key="2">
    <source>
        <dbReference type="Ensembl" id="ENSGAGP00000010273.1"/>
    </source>
</evidence>
<dbReference type="Proteomes" id="UP000291020">
    <property type="component" value="Unassembled WGS sequence"/>
</dbReference>
<feature type="compositionally biased region" description="Polar residues" evidence="1">
    <location>
        <begin position="450"/>
        <end position="459"/>
    </location>
</feature>
<feature type="compositionally biased region" description="Basic and acidic residues" evidence="1">
    <location>
        <begin position="329"/>
        <end position="348"/>
    </location>
</feature>
<feature type="region of interest" description="Disordered" evidence="1">
    <location>
        <begin position="1"/>
        <end position="46"/>
    </location>
</feature>
<feature type="region of interest" description="Disordered" evidence="1">
    <location>
        <begin position="135"/>
        <end position="160"/>
    </location>
</feature>
<feature type="compositionally biased region" description="Low complexity" evidence="1">
    <location>
        <begin position="424"/>
        <end position="442"/>
    </location>
</feature>
<reference evidence="2" key="2">
    <citation type="submission" date="2025-08" db="UniProtKB">
        <authorList>
            <consortium name="Ensembl"/>
        </authorList>
    </citation>
    <scope>IDENTIFICATION</scope>
</reference>
<evidence type="ECO:0000256" key="1">
    <source>
        <dbReference type="SAM" id="MobiDB-lite"/>
    </source>
</evidence>
<dbReference type="GO" id="GO:0042775">
    <property type="term" value="P:mitochondrial ATP synthesis coupled electron transport"/>
    <property type="evidence" value="ECO:0007669"/>
    <property type="project" value="TreeGrafter"/>
</dbReference>
<feature type="compositionally biased region" description="Polar residues" evidence="1">
    <location>
        <begin position="312"/>
        <end position="328"/>
    </location>
</feature>
<feature type="region of interest" description="Disordered" evidence="1">
    <location>
        <begin position="190"/>
        <end position="244"/>
    </location>
</feature>
<protein>
    <submittedName>
        <fullName evidence="2">Uncharacterized protein</fullName>
    </submittedName>
</protein>
<dbReference type="GO" id="GO:0045271">
    <property type="term" value="C:respiratory chain complex I"/>
    <property type="evidence" value="ECO:0007669"/>
    <property type="project" value="InterPro"/>
</dbReference>
<reference evidence="3" key="1">
    <citation type="journal article" date="2017" name="PLoS ONE">
        <title>The Agassiz's desert tortoise genome provides a resource for the conservation of a threatened species.</title>
        <authorList>
            <person name="Tollis M."/>
            <person name="DeNardo D.F."/>
            <person name="Cornelius J.A."/>
            <person name="Dolby G.A."/>
            <person name="Edwards T."/>
            <person name="Henen B.T."/>
            <person name="Karl A.E."/>
            <person name="Murphy R.W."/>
            <person name="Kusumi K."/>
        </authorList>
    </citation>
    <scope>NUCLEOTIDE SEQUENCE [LARGE SCALE GENOMIC DNA]</scope>
</reference>
<dbReference type="AlphaFoldDB" id="A0A452H6F1"/>
<feature type="region of interest" description="Disordered" evidence="1">
    <location>
        <begin position="424"/>
        <end position="459"/>
    </location>
</feature>
<feature type="region of interest" description="Disordered" evidence="1">
    <location>
        <begin position="260"/>
        <end position="371"/>
    </location>
</feature>
<keyword evidence="3" id="KW-1185">Reference proteome</keyword>
<name>A0A452H6F1_9SAUR</name>
<organism evidence="2 3">
    <name type="scientific">Gopherus agassizii</name>
    <name type="common">Agassiz's desert tortoise</name>
    <dbReference type="NCBI Taxonomy" id="38772"/>
    <lineage>
        <taxon>Eukaryota</taxon>
        <taxon>Metazoa</taxon>
        <taxon>Chordata</taxon>
        <taxon>Craniata</taxon>
        <taxon>Vertebrata</taxon>
        <taxon>Euteleostomi</taxon>
        <taxon>Archelosauria</taxon>
        <taxon>Testudinata</taxon>
        <taxon>Testudines</taxon>
        <taxon>Cryptodira</taxon>
        <taxon>Durocryptodira</taxon>
        <taxon>Testudinoidea</taxon>
        <taxon>Testudinidae</taxon>
        <taxon>Gopherus</taxon>
    </lineage>
</organism>
<feature type="compositionally biased region" description="Basic residues" evidence="1">
    <location>
        <begin position="30"/>
        <end position="41"/>
    </location>
</feature>
<evidence type="ECO:0000313" key="3">
    <source>
        <dbReference type="Proteomes" id="UP000291020"/>
    </source>
</evidence>
<feature type="compositionally biased region" description="Basic and acidic residues" evidence="1">
    <location>
        <begin position="267"/>
        <end position="291"/>
    </location>
</feature>
<dbReference type="GO" id="GO:0005739">
    <property type="term" value="C:mitochondrion"/>
    <property type="evidence" value="ECO:0007669"/>
    <property type="project" value="InterPro"/>
</dbReference>
<reference evidence="2" key="3">
    <citation type="submission" date="2025-09" db="UniProtKB">
        <authorList>
            <consortium name="Ensembl"/>
        </authorList>
    </citation>
    <scope>IDENTIFICATION</scope>
</reference>
<proteinExistence type="predicted"/>
<feature type="compositionally biased region" description="Acidic residues" evidence="1">
    <location>
        <begin position="220"/>
        <end position="229"/>
    </location>
</feature>